<accession>S5WB85</accession>
<protein>
    <submittedName>
        <fullName evidence="1">Uncharacterized protein</fullName>
    </submittedName>
</protein>
<keyword evidence="2" id="KW-1185">Reference proteome</keyword>
<dbReference type="RefSeq" id="YP_008433470.1">
    <property type="nucleotide sequence ID" value="NC_022096.1"/>
</dbReference>
<evidence type="ECO:0000313" key="1">
    <source>
        <dbReference type="EMBL" id="AGS82023.1"/>
    </source>
</evidence>
<dbReference type="KEGG" id="vg:16574825"/>
<dbReference type="Proteomes" id="UP000015545">
    <property type="component" value="Segment"/>
</dbReference>
<name>S5WB85_9CAUD</name>
<evidence type="ECO:0000313" key="2">
    <source>
        <dbReference type="Proteomes" id="UP000015545"/>
    </source>
</evidence>
<reference evidence="1 2" key="1">
    <citation type="journal article" date="2014" name="Genome Announc.">
        <title>Complete Genome Sequence of the Novel Giant Pseudomonas Phage PaBG.</title>
        <authorList>
            <person name="Sykilinda N.N."/>
            <person name="Bondar A.A."/>
            <person name="Gorshkova A.S."/>
            <person name="Kurochkina L.P."/>
            <person name="Kulikov E.E."/>
            <person name="Shneider M.M."/>
            <person name="Kadykov V.A."/>
            <person name="Solovjeva N.V."/>
            <person name="Kabilov M.R."/>
            <person name="Mesyanzhinov V.V."/>
            <person name="Vlassov V.V."/>
            <person name="Drukker V.V."/>
            <person name="Miroshnikov K.A."/>
        </authorList>
    </citation>
    <scope>NUCLEOTIDE SEQUENCE [LARGE SCALE GENOMIC DNA]</scope>
</reference>
<dbReference type="EMBL" id="KF147891">
    <property type="protein sequence ID" value="AGS82023.1"/>
    <property type="molecule type" value="Genomic_DNA"/>
</dbReference>
<sequence>MKLKSLSVAQTHSALLNRLGQSALLKARTPLDWPNNYWEDLRLDEPFSVCVDAVFAQRGKPSPVFKLRPFDSDLVFALFRGNAPPQGFDLPIKNAATQWAVGVFRMSGEFAGGLFVGSFSDALAHWCKPNQRKLDLAFAEYIAALDPKTLTNLKADLHAQMIEELDSLEREYEARVAATRGRYRNRLNYFTTLHDDAQDRLDKKDKATYTIELDGYPPSREYNSYKEARRAHSKRNVPHIPAVINRHRKKAKPEAFALWSIHDRIWNIL</sequence>
<proteinExistence type="predicted"/>
<gene>
    <name evidence="1" type="ORF">PaBG_00139</name>
</gene>
<organism evidence="1 2">
    <name type="scientific">Pseudomonas phage PaBG</name>
    <dbReference type="NCBI Taxonomy" id="1335230"/>
    <lineage>
        <taxon>Viruses</taxon>
        <taxon>Duplodnaviria</taxon>
        <taxon>Heunggongvirae</taxon>
        <taxon>Uroviricota</taxon>
        <taxon>Caudoviricetes</taxon>
        <taxon>Baikalvirus</taxon>
        <taxon>Baikalvirus PaBG</taxon>
    </lineage>
</organism>